<dbReference type="Gene3D" id="1.10.287.110">
    <property type="entry name" value="DnaJ domain"/>
    <property type="match status" value="1"/>
</dbReference>
<dbReference type="PROSITE" id="PS50076">
    <property type="entry name" value="DNAJ_2"/>
    <property type="match status" value="1"/>
</dbReference>
<keyword evidence="4" id="KW-1185">Reference proteome</keyword>
<dbReference type="SMART" id="SM00271">
    <property type="entry name" value="DnaJ"/>
    <property type="match status" value="1"/>
</dbReference>
<gene>
    <name evidence="3" type="ORF">GFSPODELE1_LOCUS8415</name>
</gene>
<reference evidence="4" key="1">
    <citation type="submission" date="2024-04" db="EMBL/GenBank/DDBJ databases">
        <authorList>
            <person name="Shaw F."/>
            <person name="Minotto A."/>
        </authorList>
    </citation>
    <scope>NUCLEOTIDE SEQUENCE [LARGE SCALE GENOMIC DNA]</scope>
</reference>
<sequence length="218" mass="24252">MSPMKRMNCTVISLVRRRIKPQVVIQIPQYRHASTSANPYPFPGHPNPTPHQIFHLPRNASKGDVKARYYDLVRIYHPDSPVNRMVSPAIAQARFQSIGAAYDVLRGKGRATGSDPDDPASSGGVHDYHDLSTAMWRAKQGRRADLNGGIDERWKDRLILGGVVLTIAGFVAQTYSTRRHALSAAFENAREDPFVRRSTRSSVDDSALTSDVPPTKHQ</sequence>
<dbReference type="InterPro" id="IPR036869">
    <property type="entry name" value="J_dom_sf"/>
</dbReference>
<dbReference type="CDD" id="cd06257">
    <property type="entry name" value="DnaJ"/>
    <property type="match status" value="1"/>
</dbReference>
<protein>
    <recommendedName>
        <fullName evidence="2">J domain-containing protein</fullName>
    </recommendedName>
</protein>
<dbReference type="EMBL" id="OZ037949">
    <property type="protein sequence ID" value="CAL1711592.1"/>
    <property type="molecule type" value="Genomic_DNA"/>
</dbReference>
<evidence type="ECO:0000256" key="1">
    <source>
        <dbReference type="SAM" id="MobiDB-lite"/>
    </source>
</evidence>
<accession>A0ABP1DWI6</accession>
<dbReference type="PRINTS" id="PR00625">
    <property type="entry name" value="JDOMAIN"/>
</dbReference>
<organism evidence="3 4">
    <name type="scientific">Somion occarium</name>
    <dbReference type="NCBI Taxonomy" id="3059160"/>
    <lineage>
        <taxon>Eukaryota</taxon>
        <taxon>Fungi</taxon>
        <taxon>Dikarya</taxon>
        <taxon>Basidiomycota</taxon>
        <taxon>Agaricomycotina</taxon>
        <taxon>Agaricomycetes</taxon>
        <taxon>Polyporales</taxon>
        <taxon>Cerrenaceae</taxon>
        <taxon>Somion</taxon>
    </lineage>
</organism>
<dbReference type="SUPFAM" id="SSF46565">
    <property type="entry name" value="Chaperone J-domain"/>
    <property type="match status" value="1"/>
</dbReference>
<evidence type="ECO:0000259" key="2">
    <source>
        <dbReference type="PROSITE" id="PS50076"/>
    </source>
</evidence>
<dbReference type="InterPro" id="IPR001623">
    <property type="entry name" value="DnaJ_domain"/>
</dbReference>
<dbReference type="Proteomes" id="UP001497453">
    <property type="component" value="Chromosome 6"/>
</dbReference>
<evidence type="ECO:0000313" key="4">
    <source>
        <dbReference type="Proteomes" id="UP001497453"/>
    </source>
</evidence>
<evidence type="ECO:0000313" key="3">
    <source>
        <dbReference type="EMBL" id="CAL1711592.1"/>
    </source>
</evidence>
<feature type="region of interest" description="Disordered" evidence="1">
    <location>
        <begin position="196"/>
        <end position="218"/>
    </location>
</feature>
<name>A0ABP1DWI6_9APHY</name>
<dbReference type="Pfam" id="PF00226">
    <property type="entry name" value="DnaJ"/>
    <property type="match status" value="1"/>
</dbReference>
<feature type="domain" description="J" evidence="2">
    <location>
        <begin position="49"/>
        <end position="110"/>
    </location>
</feature>
<proteinExistence type="predicted"/>